<dbReference type="Proteomes" id="UP001519332">
    <property type="component" value="Unassembled WGS sequence"/>
</dbReference>
<accession>A0ABS4TFZ6</accession>
<sequence length="207" mass="23438">MARKSVSELTSEAVAILKKYLKNPRTEHLRELAPVIVELRSNFNLEDGRVDWSGRSPGYREAIADVYKKARVPQDDLDRLQTALRYHVGNLIRERVPKQELTSVGLTSVKPKERIQNTRDAFQAMKEAASPRDDIPRLAAYAQALLEYVDETCIPDLKPEEVEASLLAMEAVQTRSAELLVRLKDAKNGHGITRRNTRGRRSQIHGV</sequence>
<protein>
    <submittedName>
        <fullName evidence="1">Uncharacterized protein</fullName>
    </submittedName>
</protein>
<comment type="caution">
    <text evidence="1">The sequence shown here is derived from an EMBL/GenBank/DDBJ whole genome shotgun (WGS) entry which is preliminary data.</text>
</comment>
<dbReference type="EMBL" id="JAGINW010000001">
    <property type="protein sequence ID" value="MBP2323340.1"/>
    <property type="molecule type" value="Genomic_DNA"/>
</dbReference>
<name>A0ABS4TFZ6_9PSEU</name>
<dbReference type="RefSeq" id="WP_209639584.1">
    <property type="nucleotide sequence ID" value="NZ_JAGINW010000001.1"/>
</dbReference>
<evidence type="ECO:0000313" key="1">
    <source>
        <dbReference type="EMBL" id="MBP2323340.1"/>
    </source>
</evidence>
<evidence type="ECO:0000313" key="2">
    <source>
        <dbReference type="Proteomes" id="UP001519332"/>
    </source>
</evidence>
<reference evidence="1 2" key="1">
    <citation type="submission" date="2021-03" db="EMBL/GenBank/DDBJ databases">
        <title>Sequencing the genomes of 1000 actinobacteria strains.</title>
        <authorList>
            <person name="Klenk H.-P."/>
        </authorList>
    </citation>
    <scope>NUCLEOTIDE SEQUENCE [LARGE SCALE GENOMIC DNA]</scope>
    <source>
        <strain evidence="1 2">DSM 46670</strain>
    </source>
</reference>
<organism evidence="1 2">
    <name type="scientific">Kibdelosporangium banguiense</name>
    <dbReference type="NCBI Taxonomy" id="1365924"/>
    <lineage>
        <taxon>Bacteria</taxon>
        <taxon>Bacillati</taxon>
        <taxon>Actinomycetota</taxon>
        <taxon>Actinomycetes</taxon>
        <taxon>Pseudonocardiales</taxon>
        <taxon>Pseudonocardiaceae</taxon>
        <taxon>Kibdelosporangium</taxon>
    </lineage>
</organism>
<proteinExistence type="predicted"/>
<keyword evidence="2" id="KW-1185">Reference proteome</keyword>
<gene>
    <name evidence="1" type="ORF">JOF56_003725</name>
</gene>